<dbReference type="EMBL" id="BNJQ01000002">
    <property type="protein sequence ID" value="GHP01764.1"/>
    <property type="molecule type" value="Genomic_DNA"/>
</dbReference>
<dbReference type="GO" id="GO:0005524">
    <property type="term" value="F:ATP binding"/>
    <property type="evidence" value="ECO:0007669"/>
    <property type="project" value="UniProtKB-KW"/>
</dbReference>
<dbReference type="PANTHER" id="PTHR13622:SF8">
    <property type="entry name" value="THIAMIN PYROPHOSPHOKINASE 1"/>
    <property type="match status" value="1"/>
</dbReference>
<dbReference type="SUPFAM" id="SSF63862">
    <property type="entry name" value="Thiamin pyrophosphokinase, substrate-binding domain"/>
    <property type="match status" value="1"/>
</dbReference>
<evidence type="ECO:0000313" key="8">
    <source>
        <dbReference type="EMBL" id="GHP01764.1"/>
    </source>
</evidence>
<dbReference type="SUPFAM" id="SSF63999">
    <property type="entry name" value="Thiamin pyrophosphokinase, catalytic domain"/>
    <property type="match status" value="1"/>
</dbReference>
<dbReference type="PANTHER" id="PTHR13622">
    <property type="entry name" value="THIAMIN PYROPHOSPHOKINASE"/>
    <property type="match status" value="1"/>
</dbReference>
<name>A0A830H404_9CHLO</name>
<dbReference type="InterPro" id="IPR036371">
    <property type="entry name" value="TPK_B1-bd_sf"/>
</dbReference>
<reference evidence="8" key="1">
    <citation type="submission" date="2020-10" db="EMBL/GenBank/DDBJ databases">
        <title>Unveiling of a novel bifunctional photoreceptor, Dualchrome1, isolated from a cosmopolitan green alga.</title>
        <authorList>
            <person name="Suzuki S."/>
            <person name="Kawachi M."/>
        </authorList>
    </citation>
    <scope>NUCLEOTIDE SEQUENCE</scope>
    <source>
        <strain evidence="8">NIES 2893</strain>
    </source>
</reference>
<dbReference type="EC" id="2.7.6.2" evidence="1"/>
<feature type="domain" description="Thiamin pyrophosphokinase catalytic" evidence="7">
    <location>
        <begin position="96"/>
        <end position="214"/>
    </location>
</feature>
<dbReference type="OrthoDB" id="25149at2759"/>
<evidence type="ECO:0000256" key="1">
    <source>
        <dbReference type="ARBA" id="ARBA00013245"/>
    </source>
</evidence>
<organism evidence="8 9">
    <name type="scientific">Pycnococcus provasolii</name>
    <dbReference type="NCBI Taxonomy" id="41880"/>
    <lineage>
        <taxon>Eukaryota</taxon>
        <taxon>Viridiplantae</taxon>
        <taxon>Chlorophyta</taxon>
        <taxon>Pseudoscourfieldiophyceae</taxon>
        <taxon>Pseudoscourfieldiales</taxon>
        <taxon>Pycnococcaceae</taxon>
        <taxon>Pycnococcus</taxon>
    </lineage>
</organism>
<dbReference type="InterPro" id="IPR006282">
    <property type="entry name" value="Thi_PPkinase"/>
</dbReference>
<dbReference type="CDD" id="cd07995">
    <property type="entry name" value="TPK"/>
    <property type="match status" value="1"/>
</dbReference>
<dbReference type="Gene3D" id="3.40.50.10240">
    <property type="entry name" value="Thiamin pyrophosphokinase, catalytic domain"/>
    <property type="match status" value="1"/>
</dbReference>
<comment type="function">
    <text evidence="6">Catalyzes the phosphorylation of thiamine to thiamine pyrophosphate (TPP). TPP is an active cofactor for enzymes involved in glycolysis and energy production. Plant leaves require high levels of TPP for photosynthesis and carbohydrate metabolism.</text>
</comment>
<proteinExistence type="predicted"/>
<evidence type="ECO:0000259" key="7">
    <source>
        <dbReference type="Pfam" id="PF04263"/>
    </source>
</evidence>
<keyword evidence="3" id="KW-0547">Nucleotide-binding</keyword>
<dbReference type="Gene3D" id="2.60.120.320">
    <property type="entry name" value="Thiamin pyrophosphokinase, thiamin-binding domain"/>
    <property type="match status" value="1"/>
</dbReference>
<keyword evidence="5" id="KW-0067">ATP-binding</keyword>
<dbReference type="InterPro" id="IPR036759">
    <property type="entry name" value="TPK_catalytic_sf"/>
</dbReference>
<dbReference type="Pfam" id="PF04263">
    <property type="entry name" value="TPK_catalytic"/>
    <property type="match status" value="1"/>
</dbReference>
<dbReference type="NCBIfam" id="TIGR01378">
    <property type="entry name" value="thi_PPkinase"/>
    <property type="match status" value="1"/>
</dbReference>
<keyword evidence="9" id="KW-1185">Reference proteome</keyword>
<protein>
    <recommendedName>
        <fullName evidence="1">thiamine diphosphokinase</fullName>
        <ecNumber evidence="1">2.7.6.2</ecNumber>
    </recommendedName>
</protein>
<evidence type="ECO:0000256" key="4">
    <source>
        <dbReference type="ARBA" id="ARBA00022777"/>
    </source>
</evidence>
<comment type="caution">
    <text evidence="8">The sequence shown here is derived from an EMBL/GenBank/DDBJ whole genome shotgun (WGS) entry which is preliminary data.</text>
</comment>
<evidence type="ECO:0000256" key="3">
    <source>
        <dbReference type="ARBA" id="ARBA00022741"/>
    </source>
</evidence>
<dbReference type="Proteomes" id="UP000660262">
    <property type="component" value="Unassembled WGS sequence"/>
</dbReference>
<evidence type="ECO:0000256" key="2">
    <source>
        <dbReference type="ARBA" id="ARBA00022679"/>
    </source>
</evidence>
<gene>
    <name evidence="8" type="ORF">PPROV_000052100</name>
</gene>
<keyword evidence="4 8" id="KW-0418">Kinase</keyword>
<evidence type="ECO:0000313" key="9">
    <source>
        <dbReference type="Proteomes" id="UP000660262"/>
    </source>
</evidence>
<dbReference type="GO" id="GO:0009229">
    <property type="term" value="P:thiamine diphosphate biosynthetic process"/>
    <property type="evidence" value="ECO:0007669"/>
    <property type="project" value="InterPro"/>
</dbReference>
<dbReference type="GO" id="GO:0016301">
    <property type="term" value="F:kinase activity"/>
    <property type="evidence" value="ECO:0007669"/>
    <property type="project" value="UniProtKB-KW"/>
</dbReference>
<evidence type="ECO:0000256" key="5">
    <source>
        <dbReference type="ARBA" id="ARBA00022840"/>
    </source>
</evidence>
<keyword evidence="2" id="KW-0808">Transferase</keyword>
<evidence type="ECO:0000256" key="6">
    <source>
        <dbReference type="ARBA" id="ARBA00025120"/>
    </source>
</evidence>
<sequence length="346" mass="36860">MLTGWLKRRCFMSLSSSAMSAGGNSSGSASALPPACRQFSTACAPPLVIPTTLSNGGSPCEPTVVTHSDVFTSPRRPDDAWEVAIMLNWRIPACAQLIWKRADWRICADGGSNRLYDSVQMVAQNAPPLNAICGDMDSIRQDVLAHFTAQGVKVHDLSHDQDTTDLQKGLALARGFFSSMRDTHKKQQLRVIALGALGGRLDHTLQNVNTLYTSNDDGGGSTTAEAPMELVLVGEHSTARLLRGPAETGAYGWTEHAVPVDLVHEGPTCGICALANASQGRAGVRAVTSGLRWNLDGSQEMAMGFGALQSTSNLVEPVCVDEHGRGHVRVATSGPLLWTTELRGES</sequence>
<dbReference type="GO" id="GO:0004788">
    <property type="term" value="F:thiamine diphosphokinase activity"/>
    <property type="evidence" value="ECO:0007669"/>
    <property type="project" value="UniProtKB-EC"/>
</dbReference>
<dbReference type="InterPro" id="IPR007371">
    <property type="entry name" value="TPK_catalytic"/>
</dbReference>
<dbReference type="GO" id="GO:0006772">
    <property type="term" value="P:thiamine metabolic process"/>
    <property type="evidence" value="ECO:0007669"/>
    <property type="project" value="InterPro"/>
</dbReference>
<dbReference type="AlphaFoldDB" id="A0A830H404"/>
<accession>A0A830H404</accession>